<feature type="domain" description="GST C-terminal" evidence="2">
    <location>
        <begin position="87"/>
        <end position="214"/>
    </location>
</feature>
<dbReference type="PANTHER" id="PTHR44051:SF2">
    <property type="entry name" value="HYPOTHETICAL GLUTATHIONE S-TRANSFERASE LIKE PROTEIN"/>
    <property type="match status" value="1"/>
</dbReference>
<organism evidence="3 4">
    <name type="scientific">Ralstonia chuxiongensis</name>
    <dbReference type="NCBI Taxonomy" id="2957504"/>
    <lineage>
        <taxon>Bacteria</taxon>
        <taxon>Pseudomonadati</taxon>
        <taxon>Pseudomonadota</taxon>
        <taxon>Betaproteobacteria</taxon>
        <taxon>Burkholderiales</taxon>
        <taxon>Burkholderiaceae</taxon>
        <taxon>Ralstonia</taxon>
    </lineage>
</organism>
<evidence type="ECO:0000259" key="2">
    <source>
        <dbReference type="PROSITE" id="PS50405"/>
    </source>
</evidence>
<accession>A0AA41WYL4</accession>
<dbReference type="InterPro" id="IPR036282">
    <property type="entry name" value="Glutathione-S-Trfase_C_sf"/>
</dbReference>
<dbReference type="Gene3D" id="3.40.30.10">
    <property type="entry name" value="Glutaredoxin"/>
    <property type="match status" value="1"/>
</dbReference>
<dbReference type="AlphaFoldDB" id="A0AA41WYL4"/>
<dbReference type="SUPFAM" id="SSF52833">
    <property type="entry name" value="Thioredoxin-like"/>
    <property type="match status" value="1"/>
</dbReference>
<sequence>MLLYHRPTSGHSYKACLLLSILGIKFESVFIQANGGKNVVNDEYLELNPRGQVPTLEDDGTVVWGSTAILVYLASKFDKHRTWLPADPCRTASVMQWMELAQNEVNGLFLSRAIQKFGYSGDLVAAQRAGNTALDILEDRLGRHHWLACDWPTIGDIACFPYAAVADDNGFDLKGRPALNRWFKRMIQVRGFFPMPGMEPLVARLTEERKLTASLGATHF</sequence>
<feature type="domain" description="GST N-terminal" evidence="1">
    <location>
        <begin position="1"/>
        <end position="81"/>
    </location>
</feature>
<dbReference type="PANTHER" id="PTHR44051">
    <property type="entry name" value="GLUTATHIONE S-TRANSFERASE-RELATED"/>
    <property type="match status" value="1"/>
</dbReference>
<evidence type="ECO:0000259" key="1">
    <source>
        <dbReference type="PROSITE" id="PS50404"/>
    </source>
</evidence>
<evidence type="ECO:0000313" key="3">
    <source>
        <dbReference type="EMBL" id="MCP1175702.1"/>
    </source>
</evidence>
<keyword evidence="4" id="KW-1185">Reference proteome</keyword>
<dbReference type="PROSITE" id="PS50405">
    <property type="entry name" value="GST_CTER"/>
    <property type="match status" value="1"/>
</dbReference>
<protein>
    <submittedName>
        <fullName evidence="3">Glutathione S-transferase family protein</fullName>
    </submittedName>
</protein>
<comment type="caution">
    <text evidence="3">The sequence shown here is derived from an EMBL/GenBank/DDBJ whole genome shotgun (WGS) entry which is preliminary data.</text>
</comment>
<dbReference type="SFLD" id="SFLDG00358">
    <property type="entry name" value="Main_(cytGST)"/>
    <property type="match status" value="1"/>
</dbReference>
<dbReference type="Gene3D" id="1.20.1050.10">
    <property type="match status" value="1"/>
</dbReference>
<dbReference type="RefSeq" id="WP_253542916.1">
    <property type="nucleotide sequence ID" value="NZ_JAMYWC010000011.1"/>
</dbReference>
<proteinExistence type="predicted"/>
<dbReference type="InterPro" id="IPR040079">
    <property type="entry name" value="Glutathione_S-Trfase"/>
</dbReference>
<gene>
    <name evidence="3" type="ORF">NKG59_25330</name>
</gene>
<dbReference type="Pfam" id="PF02798">
    <property type="entry name" value="GST_N"/>
    <property type="match status" value="1"/>
</dbReference>
<name>A0AA41WYL4_9RALS</name>
<reference evidence="4" key="1">
    <citation type="journal article" date="2023" name="Front. Microbiol.">
        <title>Ralstonia chuxiongensis sp. nov., Ralstonia mojiangensis sp. nov., and Ralstonia soli sp. nov., isolated from tobacco fields, are three novel species in the family Burkholderiaceae.</title>
        <authorList>
            <person name="Lu C.H."/>
            <person name="Zhang Y.Y."/>
            <person name="Jiang N."/>
            <person name="Chen W."/>
            <person name="Shao X."/>
            <person name="Zhao Z.M."/>
            <person name="Lu W.L."/>
            <person name="Hu X."/>
            <person name="Xi Y.X."/>
            <person name="Zou S.Y."/>
            <person name="Wei Q.J."/>
            <person name="Lin Z.L."/>
            <person name="Gong L."/>
            <person name="Gai X.T."/>
            <person name="Zhang L.Q."/>
            <person name="Li J.Y."/>
            <person name="Jin Y."/>
            <person name="Xia Z.Y."/>
        </authorList>
    </citation>
    <scope>NUCLEOTIDE SEQUENCE [LARGE SCALE GENOMIC DNA]</scope>
    <source>
        <strain evidence="4">21YRMH01-3</strain>
    </source>
</reference>
<dbReference type="InterPro" id="IPR004045">
    <property type="entry name" value="Glutathione_S-Trfase_N"/>
</dbReference>
<dbReference type="EMBL" id="JAMYWC010000011">
    <property type="protein sequence ID" value="MCP1175702.1"/>
    <property type="molecule type" value="Genomic_DNA"/>
</dbReference>
<dbReference type="InterPro" id="IPR036249">
    <property type="entry name" value="Thioredoxin-like_sf"/>
</dbReference>
<dbReference type="Pfam" id="PF13410">
    <property type="entry name" value="GST_C_2"/>
    <property type="match status" value="1"/>
</dbReference>
<dbReference type="SUPFAM" id="SSF47616">
    <property type="entry name" value="GST C-terminal domain-like"/>
    <property type="match status" value="1"/>
</dbReference>
<dbReference type="Proteomes" id="UP001162793">
    <property type="component" value="Unassembled WGS sequence"/>
</dbReference>
<dbReference type="InterPro" id="IPR010987">
    <property type="entry name" value="Glutathione-S-Trfase_C-like"/>
</dbReference>
<dbReference type="SFLD" id="SFLDS00019">
    <property type="entry name" value="Glutathione_Transferase_(cytos"/>
    <property type="match status" value="1"/>
</dbReference>
<dbReference type="PROSITE" id="PS50404">
    <property type="entry name" value="GST_NTER"/>
    <property type="match status" value="1"/>
</dbReference>
<evidence type="ECO:0000313" key="4">
    <source>
        <dbReference type="Proteomes" id="UP001162793"/>
    </source>
</evidence>